<evidence type="ECO:0000313" key="9">
    <source>
        <dbReference type="EMBL" id="KIO75755.1"/>
    </source>
</evidence>
<organism evidence="9 10">
    <name type="scientific">Pedobacter lusitanus</name>
    <dbReference type="NCBI Taxonomy" id="1503925"/>
    <lineage>
        <taxon>Bacteria</taxon>
        <taxon>Pseudomonadati</taxon>
        <taxon>Bacteroidota</taxon>
        <taxon>Sphingobacteriia</taxon>
        <taxon>Sphingobacteriales</taxon>
        <taxon>Sphingobacteriaceae</taxon>
        <taxon>Pedobacter</taxon>
    </lineage>
</organism>
<evidence type="ECO:0000256" key="3">
    <source>
        <dbReference type="ARBA" id="ARBA00022729"/>
    </source>
</evidence>
<feature type="signal peptide" evidence="6">
    <location>
        <begin position="1"/>
        <end position="21"/>
    </location>
</feature>
<dbReference type="EMBL" id="JXRA01000085">
    <property type="protein sequence ID" value="KIO75755.1"/>
    <property type="molecule type" value="Genomic_DNA"/>
</dbReference>
<keyword evidence="3 6" id="KW-0732">Signal</keyword>
<dbReference type="Gene3D" id="1.25.40.390">
    <property type="match status" value="1"/>
</dbReference>
<dbReference type="STRING" id="1503925.TH53_18945"/>
<evidence type="ECO:0008006" key="11">
    <source>
        <dbReference type="Google" id="ProtNLM"/>
    </source>
</evidence>
<name>A0A0D0GI01_9SPHI</name>
<dbReference type="Pfam" id="PF14322">
    <property type="entry name" value="SusD-like_3"/>
    <property type="match status" value="1"/>
</dbReference>
<protein>
    <recommendedName>
        <fullName evidence="11">RagB/SusD family nutrient uptake outer membrane protein</fullName>
    </recommendedName>
</protein>
<dbReference type="SUPFAM" id="SSF48452">
    <property type="entry name" value="TPR-like"/>
    <property type="match status" value="1"/>
</dbReference>
<feature type="domain" description="RagB/SusD" evidence="7">
    <location>
        <begin position="290"/>
        <end position="591"/>
    </location>
</feature>
<evidence type="ECO:0000256" key="4">
    <source>
        <dbReference type="ARBA" id="ARBA00023136"/>
    </source>
</evidence>
<keyword evidence="10" id="KW-1185">Reference proteome</keyword>
<comment type="similarity">
    <text evidence="2">Belongs to the SusD family.</text>
</comment>
<dbReference type="AlphaFoldDB" id="A0A0D0GI01"/>
<comment type="caution">
    <text evidence="9">The sequence shown here is derived from an EMBL/GenBank/DDBJ whole genome shotgun (WGS) entry which is preliminary data.</text>
</comment>
<evidence type="ECO:0000313" key="10">
    <source>
        <dbReference type="Proteomes" id="UP000032049"/>
    </source>
</evidence>
<dbReference type="RefSeq" id="WP_041884338.1">
    <property type="nucleotide sequence ID" value="NZ_CP157278.1"/>
</dbReference>
<evidence type="ECO:0000256" key="2">
    <source>
        <dbReference type="ARBA" id="ARBA00006275"/>
    </source>
</evidence>
<evidence type="ECO:0000256" key="1">
    <source>
        <dbReference type="ARBA" id="ARBA00004442"/>
    </source>
</evidence>
<feature type="domain" description="SusD-like N-terminal" evidence="8">
    <location>
        <begin position="24"/>
        <end position="220"/>
    </location>
</feature>
<accession>A0A0D0GI01</accession>
<evidence type="ECO:0000256" key="5">
    <source>
        <dbReference type="ARBA" id="ARBA00023237"/>
    </source>
</evidence>
<dbReference type="CDD" id="cd08977">
    <property type="entry name" value="SusD"/>
    <property type="match status" value="1"/>
</dbReference>
<dbReference type="InterPro" id="IPR012944">
    <property type="entry name" value="SusD_RagB_dom"/>
</dbReference>
<dbReference type="OrthoDB" id="5694214at2"/>
<evidence type="ECO:0000259" key="7">
    <source>
        <dbReference type="Pfam" id="PF07980"/>
    </source>
</evidence>
<dbReference type="InterPro" id="IPR011990">
    <property type="entry name" value="TPR-like_helical_dom_sf"/>
</dbReference>
<keyword evidence="5" id="KW-0998">Cell outer membrane</keyword>
<dbReference type="Proteomes" id="UP000032049">
    <property type="component" value="Unassembled WGS sequence"/>
</dbReference>
<dbReference type="GO" id="GO:0009279">
    <property type="term" value="C:cell outer membrane"/>
    <property type="evidence" value="ECO:0007669"/>
    <property type="project" value="UniProtKB-SubCell"/>
</dbReference>
<comment type="subcellular location">
    <subcellularLocation>
        <location evidence="1">Cell outer membrane</location>
    </subcellularLocation>
</comment>
<reference evidence="9 10" key="1">
    <citation type="submission" date="2015-01" db="EMBL/GenBank/DDBJ databases">
        <title>Draft genome sequence of Pedobacter sp. NL19 isolated from sludge of an effluent treatment pond in an abandoned uranium mine.</title>
        <authorList>
            <person name="Santos T."/>
            <person name="Caetano T."/>
            <person name="Covas C."/>
            <person name="Cruz A."/>
            <person name="Mendo S."/>
        </authorList>
    </citation>
    <scope>NUCLEOTIDE SEQUENCE [LARGE SCALE GENOMIC DNA]</scope>
    <source>
        <strain evidence="9 10">NL19</strain>
    </source>
</reference>
<keyword evidence="4" id="KW-0472">Membrane</keyword>
<sequence>MKRIKTYSVFLILLLSGMVSCKKDFLDRQPKNLVAESVAYSSVSGVTALTVTLYNDLPAEDFNYTVSDEAGYLSTTTDEAVRTYVWGNINNAVIGNWFGDWDYARIRRVNDFIEKVPGAAIDNDSKKRFLAEARFIRAFEYFALVKRYGGVPLVTRVQTYQTGDDVSGLVVPRNKEQEIYDFISAELDAVAADLPEDYSSDPANAFRANRYSALALKCRAMLYAASSAKYGTLQLNGLVGINSSMANSYWQKSLDAADLIIKSGKYRLYDVNADKAANFQQLFLTLGNQEAILTKVFQSPGKTHSFDFYNAPQSFKIDYGNTTNPTLEMVEEYEYTDGSPGILKVNDNAGNPIIYNRPADLFKGKDPRMFASILTPFDSWQGGILEVRRGVIDNGVKRTSESLTAVYPAGGTFSIVGKDGPLTTGDPSKTGFYIKKFMDPVNRVPSERSTTPWMVFRYGEVLLNYAEAAFELGNNGAAMDVINQLRSRAGIAPLSMVTLDKIRHERKVELAFENHRFWDLRRWHIASTVLNNTQFHALYPWIMWQNGADPNTMKYTFEKAVAPKLSRTFPEKLYLEPLPQQNPPYIQNPGYQ</sequence>
<evidence type="ECO:0000259" key="8">
    <source>
        <dbReference type="Pfam" id="PF14322"/>
    </source>
</evidence>
<evidence type="ECO:0000256" key="6">
    <source>
        <dbReference type="SAM" id="SignalP"/>
    </source>
</evidence>
<dbReference type="PROSITE" id="PS51257">
    <property type="entry name" value="PROKAR_LIPOPROTEIN"/>
    <property type="match status" value="1"/>
</dbReference>
<dbReference type="Pfam" id="PF07980">
    <property type="entry name" value="SusD_RagB"/>
    <property type="match status" value="1"/>
</dbReference>
<gene>
    <name evidence="9" type="ORF">TH53_18945</name>
</gene>
<dbReference type="InterPro" id="IPR033985">
    <property type="entry name" value="SusD-like_N"/>
</dbReference>
<proteinExistence type="inferred from homology"/>
<feature type="chain" id="PRO_5002227523" description="RagB/SusD family nutrient uptake outer membrane protein" evidence="6">
    <location>
        <begin position="22"/>
        <end position="592"/>
    </location>
</feature>